<evidence type="ECO:0000256" key="1">
    <source>
        <dbReference type="ARBA" id="ARBA00022475"/>
    </source>
</evidence>
<keyword evidence="7" id="KW-1185">Reference proteome</keyword>
<protein>
    <submittedName>
        <fullName evidence="6">LPS export ABC transporter periplasmic protein LptC</fullName>
    </submittedName>
</protein>
<dbReference type="PANTHER" id="PTHR37481:SF1">
    <property type="entry name" value="LIPOPOLYSACCHARIDE EXPORT SYSTEM PROTEIN LPTC"/>
    <property type="match status" value="1"/>
</dbReference>
<evidence type="ECO:0000313" key="7">
    <source>
        <dbReference type="Proteomes" id="UP000297564"/>
    </source>
</evidence>
<comment type="caution">
    <text evidence="6">The sequence shown here is derived from an EMBL/GenBank/DDBJ whole genome shotgun (WGS) entry which is preliminary data.</text>
</comment>
<dbReference type="Pfam" id="PF06835">
    <property type="entry name" value="LptC"/>
    <property type="match status" value="1"/>
</dbReference>
<proteinExistence type="predicted"/>
<keyword evidence="5" id="KW-0472">Membrane</keyword>
<dbReference type="InterPro" id="IPR052363">
    <property type="entry name" value="LPS_export_LptC"/>
</dbReference>
<dbReference type="InterPro" id="IPR026265">
    <property type="entry name" value="LptC"/>
</dbReference>
<evidence type="ECO:0000256" key="2">
    <source>
        <dbReference type="ARBA" id="ARBA00022519"/>
    </source>
</evidence>
<dbReference type="Gene3D" id="2.60.450.10">
    <property type="entry name" value="Lipopolysaccharide (LPS) transport protein A like domain"/>
    <property type="match status" value="1"/>
</dbReference>
<gene>
    <name evidence="6" type="primary">lptC</name>
    <name evidence="6" type="ORF">EZ242_15970</name>
</gene>
<keyword evidence="4" id="KW-1133">Transmembrane helix</keyword>
<dbReference type="GO" id="GO:0005886">
    <property type="term" value="C:plasma membrane"/>
    <property type="evidence" value="ECO:0007669"/>
    <property type="project" value="InterPro"/>
</dbReference>
<evidence type="ECO:0000256" key="5">
    <source>
        <dbReference type="ARBA" id="ARBA00023136"/>
    </source>
</evidence>
<dbReference type="NCBIfam" id="TIGR04409">
    <property type="entry name" value="LptC_YrbK"/>
    <property type="match status" value="1"/>
</dbReference>
<organism evidence="6 7">
    <name type="scientific">Ramlibacter rhizophilus</name>
    <dbReference type="NCBI Taxonomy" id="1781167"/>
    <lineage>
        <taxon>Bacteria</taxon>
        <taxon>Pseudomonadati</taxon>
        <taxon>Pseudomonadota</taxon>
        <taxon>Betaproteobacteria</taxon>
        <taxon>Burkholderiales</taxon>
        <taxon>Comamonadaceae</taxon>
        <taxon>Ramlibacter</taxon>
    </lineage>
</organism>
<name>A0A4Z0BH81_9BURK</name>
<dbReference type="GO" id="GO:0017089">
    <property type="term" value="F:glycolipid transfer activity"/>
    <property type="evidence" value="ECO:0007669"/>
    <property type="project" value="TreeGrafter"/>
</dbReference>
<accession>A0A4Z0BH81</accession>
<dbReference type="PANTHER" id="PTHR37481">
    <property type="entry name" value="LIPOPOLYSACCHARIDE EXPORT SYSTEM PROTEIN LPTC"/>
    <property type="match status" value="1"/>
</dbReference>
<evidence type="ECO:0000256" key="3">
    <source>
        <dbReference type="ARBA" id="ARBA00022692"/>
    </source>
</evidence>
<dbReference type="GO" id="GO:0015221">
    <property type="term" value="F:lipopolysaccharide transmembrane transporter activity"/>
    <property type="evidence" value="ECO:0007669"/>
    <property type="project" value="InterPro"/>
</dbReference>
<dbReference type="AlphaFoldDB" id="A0A4Z0BH81"/>
<dbReference type="Proteomes" id="UP000297564">
    <property type="component" value="Unassembled WGS sequence"/>
</dbReference>
<dbReference type="InterPro" id="IPR010664">
    <property type="entry name" value="LipoPS_assembly_LptC-rel"/>
</dbReference>
<keyword evidence="3" id="KW-0812">Transmembrane</keyword>
<dbReference type="EMBL" id="SMLL01000006">
    <property type="protein sequence ID" value="TFY98150.1"/>
    <property type="molecule type" value="Genomic_DNA"/>
</dbReference>
<keyword evidence="2" id="KW-0997">Cell inner membrane</keyword>
<dbReference type="OrthoDB" id="5298112at2"/>
<evidence type="ECO:0000256" key="4">
    <source>
        <dbReference type="ARBA" id="ARBA00022989"/>
    </source>
</evidence>
<dbReference type="GO" id="GO:0030288">
    <property type="term" value="C:outer membrane-bounded periplasmic space"/>
    <property type="evidence" value="ECO:0007669"/>
    <property type="project" value="TreeGrafter"/>
</dbReference>
<reference evidence="6 7" key="1">
    <citation type="submission" date="2019-03" db="EMBL/GenBank/DDBJ databases">
        <title>Ramlibacter rhizophilus CCTCC AB2015357, whole genome shotgun sequence.</title>
        <authorList>
            <person name="Zhang X."/>
            <person name="Feng G."/>
            <person name="Zhu H."/>
        </authorList>
    </citation>
    <scope>NUCLEOTIDE SEQUENCE [LARGE SCALE GENOMIC DNA]</scope>
    <source>
        <strain evidence="6 7">CCTCC AB2015357</strain>
    </source>
</reference>
<keyword evidence="1" id="KW-1003">Cell membrane</keyword>
<evidence type="ECO:0000313" key="6">
    <source>
        <dbReference type="EMBL" id="TFY98150.1"/>
    </source>
</evidence>
<sequence>MALMALGSYWLVRNTPTFGPPPTPAAATHEPDYFMRRFAVRNFDAAGRLKSEIFGSEARHYPDTDTLEIDNPRVRAFNERGELTVATARRGLTTGDGSQVQLFGNAVVTREASRDAQGRLQPQMRISGEHLHAFLDTDRLTSEQPVVLQRGEDRFTADRLNYQHGDRVLQLDGRVRGLIAPAGSREPAS</sequence>